<dbReference type="EMBL" id="CP061799">
    <property type="protein sequence ID" value="QTA77829.1"/>
    <property type="molecule type" value="Genomic_DNA"/>
</dbReference>
<name>A0A975B2Z0_9BACT</name>
<accession>A0A975B2Z0</accession>
<keyword evidence="2" id="KW-1185">Reference proteome</keyword>
<protein>
    <submittedName>
        <fullName evidence="1">Uncharacterized protein</fullName>
    </submittedName>
</protein>
<dbReference type="KEGG" id="dli:dnl_00260"/>
<dbReference type="AlphaFoldDB" id="A0A975B2Z0"/>
<proteinExistence type="predicted"/>
<gene>
    <name evidence="1" type="ORF">dnl_00260</name>
</gene>
<reference evidence="1" key="1">
    <citation type="journal article" date="2021" name="Microb. Physiol.">
        <title>Proteogenomic Insights into the Physiology of Marine, Sulfate-Reducing, Filamentous Desulfonema limicola and Desulfonema magnum.</title>
        <authorList>
            <person name="Schnaars V."/>
            <person name="Wohlbrand L."/>
            <person name="Scheve S."/>
            <person name="Hinrichs C."/>
            <person name="Reinhardt R."/>
            <person name="Rabus R."/>
        </authorList>
    </citation>
    <scope>NUCLEOTIDE SEQUENCE</scope>
    <source>
        <strain evidence="1">5ac10</strain>
    </source>
</reference>
<dbReference type="Proteomes" id="UP000663720">
    <property type="component" value="Chromosome"/>
</dbReference>
<organism evidence="1 2">
    <name type="scientific">Desulfonema limicola</name>
    <dbReference type="NCBI Taxonomy" id="45656"/>
    <lineage>
        <taxon>Bacteria</taxon>
        <taxon>Pseudomonadati</taxon>
        <taxon>Thermodesulfobacteriota</taxon>
        <taxon>Desulfobacteria</taxon>
        <taxon>Desulfobacterales</taxon>
        <taxon>Desulfococcaceae</taxon>
        <taxon>Desulfonema</taxon>
    </lineage>
</organism>
<sequence>MSDENKQNLQYFEASSMQKIYELLQNWQVENSKRFLSLSIQKDCDKFCCIALTNPTEVVITSSDGRYHAAVLADHGGDAFLKAGF</sequence>
<evidence type="ECO:0000313" key="1">
    <source>
        <dbReference type="EMBL" id="QTA77829.1"/>
    </source>
</evidence>
<evidence type="ECO:0000313" key="2">
    <source>
        <dbReference type="Proteomes" id="UP000663720"/>
    </source>
</evidence>
<dbReference type="RefSeq" id="WP_207689776.1">
    <property type="nucleotide sequence ID" value="NZ_CP061799.1"/>
</dbReference>